<evidence type="ECO:0000313" key="3">
    <source>
        <dbReference type="Proteomes" id="UP001172457"/>
    </source>
</evidence>
<reference evidence="2" key="1">
    <citation type="submission" date="2023-03" db="EMBL/GenBank/DDBJ databases">
        <title>Chromosome-scale reference genome and RAD-based genetic map of yellow starthistle (Centaurea solstitialis) reveal putative structural variation and QTLs associated with invader traits.</title>
        <authorList>
            <person name="Reatini B."/>
            <person name="Cang F.A."/>
            <person name="Jiang Q."/>
            <person name="Mckibben M.T.W."/>
            <person name="Barker M.S."/>
            <person name="Rieseberg L.H."/>
            <person name="Dlugosch K.M."/>
        </authorList>
    </citation>
    <scope>NUCLEOTIDE SEQUENCE</scope>
    <source>
        <strain evidence="2">CAN-66</strain>
        <tissue evidence="2">Leaf</tissue>
    </source>
</reference>
<keyword evidence="3" id="KW-1185">Reference proteome</keyword>
<protein>
    <submittedName>
        <fullName evidence="2">Uncharacterized protein</fullName>
    </submittedName>
</protein>
<dbReference type="PANTHER" id="PTHR15907">
    <property type="entry name" value="DUF614 FAMILY PROTEIN-RELATED"/>
    <property type="match status" value="1"/>
</dbReference>
<dbReference type="AlphaFoldDB" id="A0AA38TQV9"/>
<dbReference type="InterPro" id="IPR006461">
    <property type="entry name" value="PLAC_motif_containing"/>
</dbReference>
<organism evidence="2 3">
    <name type="scientific">Centaurea solstitialis</name>
    <name type="common">yellow star-thistle</name>
    <dbReference type="NCBI Taxonomy" id="347529"/>
    <lineage>
        <taxon>Eukaryota</taxon>
        <taxon>Viridiplantae</taxon>
        <taxon>Streptophyta</taxon>
        <taxon>Embryophyta</taxon>
        <taxon>Tracheophyta</taxon>
        <taxon>Spermatophyta</taxon>
        <taxon>Magnoliopsida</taxon>
        <taxon>eudicotyledons</taxon>
        <taxon>Gunneridae</taxon>
        <taxon>Pentapetalae</taxon>
        <taxon>asterids</taxon>
        <taxon>campanulids</taxon>
        <taxon>Asterales</taxon>
        <taxon>Asteraceae</taxon>
        <taxon>Carduoideae</taxon>
        <taxon>Cardueae</taxon>
        <taxon>Centaureinae</taxon>
        <taxon>Centaurea</taxon>
    </lineage>
</organism>
<feature type="compositionally biased region" description="Polar residues" evidence="1">
    <location>
        <begin position="23"/>
        <end position="42"/>
    </location>
</feature>
<evidence type="ECO:0000256" key="1">
    <source>
        <dbReference type="SAM" id="MobiDB-lite"/>
    </source>
</evidence>
<gene>
    <name evidence="2" type="ORF">OSB04_001361</name>
</gene>
<evidence type="ECO:0000313" key="2">
    <source>
        <dbReference type="EMBL" id="KAJ9565395.1"/>
    </source>
</evidence>
<sequence length="189" mass="20494">MKEQSGGYVPPRYIPLGQSDLETSILSDQSPPPTQIETSSDSPLEWSSGICACFDDLQSCFVGTICPWFLFGKNAESLESGGSFMASCTTHFIICGLLNSCCCLLTGGLLLGFPGCFTACYACGYRKSLRTKYNLREAPCGGLDNASLLPFVCEYREIRERSVDINPNANVVEVTAPEVQSMDLAVVRN</sequence>
<name>A0AA38TQV9_9ASTR</name>
<dbReference type="Pfam" id="PF04749">
    <property type="entry name" value="PLAC8"/>
    <property type="match status" value="1"/>
</dbReference>
<comment type="caution">
    <text evidence="2">The sequence shown here is derived from an EMBL/GenBank/DDBJ whole genome shotgun (WGS) entry which is preliminary data.</text>
</comment>
<dbReference type="EMBL" id="JARYMX010000001">
    <property type="protein sequence ID" value="KAJ9565395.1"/>
    <property type="molecule type" value="Genomic_DNA"/>
</dbReference>
<dbReference type="Proteomes" id="UP001172457">
    <property type="component" value="Chromosome 1"/>
</dbReference>
<feature type="region of interest" description="Disordered" evidence="1">
    <location>
        <begin position="23"/>
        <end position="43"/>
    </location>
</feature>
<proteinExistence type="predicted"/>
<dbReference type="NCBIfam" id="TIGR01571">
    <property type="entry name" value="A_thal_Cys_rich"/>
    <property type="match status" value="1"/>
</dbReference>
<accession>A0AA38TQV9</accession>